<evidence type="ECO:0000256" key="4">
    <source>
        <dbReference type="ARBA" id="ARBA00023163"/>
    </source>
</evidence>
<keyword evidence="2" id="KW-0805">Transcription regulation</keyword>
<sequence>MKARANMSNMFSSMKYVYEVYNEKSFSKAAKNLYISQPALSATVKRVEEEIGSPLFDRSCNPIRLTDCGEKYIKAVEQILNIENDFERYVSDLNQLETGSLSLGGSNLFSSYVLPPLITEFTRRYPRIHVSLLEESTGQLEQQLLLGGLDLIIDNYTFDDSIFAGHLYNREYMILAVPKCLEINQSLKKYQISAECVQSGAYLENKFSPVPLDSFRDEPFIFLKSENDTGERGMALCAKHGFRPKVILYLDQLMTAYNVTCSGMGISFISDTLIRCVLPHPDVIYYKLDDPEIMRQVCFYRKRSRYVTRAMQEFINLIDESQAF</sequence>
<organism evidence="6 7">
    <name type="scientific">Murimonas intestini</name>
    <dbReference type="NCBI Taxonomy" id="1337051"/>
    <lineage>
        <taxon>Bacteria</taxon>
        <taxon>Bacillati</taxon>
        <taxon>Bacillota</taxon>
        <taxon>Clostridia</taxon>
        <taxon>Lachnospirales</taxon>
        <taxon>Lachnospiraceae</taxon>
        <taxon>Murimonas</taxon>
    </lineage>
</organism>
<reference evidence="6 7" key="1">
    <citation type="submission" date="2018-05" db="EMBL/GenBank/DDBJ databases">
        <authorList>
            <person name="Goeker M."/>
            <person name="Huntemann M."/>
            <person name="Clum A."/>
            <person name="Pillay M."/>
            <person name="Palaniappan K."/>
            <person name="Varghese N."/>
            <person name="Mikhailova N."/>
            <person name="Stamatis D."/>
            <person name="Reddy T."/>
            <person name="Daum C."/>
            <person name="Shapiro N."/>
            <person name="Ivanova N."/>
            <person name="Kyrpides N."/>
            <person name="Woyke T."/>
        </authorList>
    </citation>
    <scope>NUCLEOTIDE SEQUENCE [LARGE SCALE GENOMIC DNA]</scope>
    <source>
        <strain evidence="6 7">DSM 26524</strain>
    </source>
</reference>
<keyword evidence="3 6" id="KW-0238">DNA-binding</keyword>
<dbReference type="Pfam" id="PF00126">
    <property type="entry name" value="HTH_1"/>
    <property type="match status" value="1"/>
</dbReference>
<dbReference type="GO" id="GO:0003700">
    <property type="term" value="F:DNA-binding transcription factor activity"/>
    <property type="evidence" value="ECO:0007669"/>
    <property type="project" value="InterPro"/>
</dbReference>
<proteinExistence type="inferred from homology"/>
<protein>
    <submittedName>
        <fullName evidence="6">DNA-binding transcriptional LysR family regulator</fullName>
    </submittedName>
</protein>
<dbReference type="Gene3D" id="3.40.190.290">
    <property type="match status" value="1"/>
</dbReference>
<dbReference type="SUPFAM" id="SSF53850">
    <property type="entry name" value="Periplasmic binding protein-like II"/>
    <property type="match status" value="1"/>
</dbReference>
<evidence type="ECO:0000256" key="2">
    <source>
        <dbReference type="ARBA" id="ARBA00023015"/>
    </source>
</evidence>
<comment type="caution">
    <text evidence="6">The sequence shown here is derived from an EMBL/GenBank/DDBJ whole genome shotgun (WGS) entry which is preliminary data.</text>
</comment>
<evidence type="ECO:0000256" key="3">
    <source>
        <dbReference type="ARBA" id="ARBA00023125"/>
    </source>
</evidence>
<dbReference type="EMBL" id="QGGY01000006">
    <property type="protein sequence ID" value="PWJ75668.1"/>
    <property type="molecule type" value="Genomic_DNA"/>
</dbReference>
<gene>
    <name evidence="6" type="ORF">C7383_106238</name>
</gene>
<dbReference type="Gene3D" id="1.10.10.10">
    <property type="entry name" value="Winged helix-like DNA-binding domain superfamily/Winged helix DNA-binding domain"/>
    <property type="match status" value="1"/>
</dbReference>
<keyword evidence="4" id="KW-0804">Transcription</keyword>
<dbReference type="CDD" id="cd05466">
    <property type="entry name" value="PBP2_LTTR_substrate"/>
    <property type="match status" value="1"/>
</dbReference>
<dbReference type="InterPro" id="IPR036388">
    <property type="entry name" value="WH-like_DNA-bd_sf"/>
</dbReference>
<keyword evidence="7" id="KW-1185">Reference proteome</keyword>
<name>A0AB73T4F2_9FIRM</name>
<dbReference type="InterPro" id="IPR000847">
    <property type="entry name" value="LysR_HTH_N"/>
</dbReference>
<dbReference type="PANTHER" id="PTHR30419:SF8">
    <property type="entry name" value="NITROGEN ASSIMILATION TRANSCRIPTIONAL ACTIVATOR-RELATED"/>
    <property type="match status" value="1"/>
</dbReference>
<dbReference type="InterPro" id="IPR036390">
    <property type="entry name" value="WH_DNA-bd_sf"/>
</dbReference>
<comment type="similarity">
    <text evidence="1">Belongs to the LysR transcriptional regulatory family.</text>
</comment>
<dbReference type="GO" id="GO:0005829">
    <property type="term" value="C:cytosol"/>
    <property type="evidence" value="ECO:0007669"/>
    <property type="project" value="TreeGrafter"/>
</dbReference>
<feature type="domain" description="HTH lysR-type" evidence="5">
    <location>
        <begin position="11"/>
        <end position="66"/>
    </location>
</feature>
<dbReference type="PANTHER" id="PTHR30419">
    <property type="entry name" value="HTH-TYPE TRANSCRIPTIONAL REGULATOR YBHD"/>
    <property type="match status" value="1"/>
</dbReference>
<dbReference type="GO" id="GO:0003677">
    <property type="term" value="F:DNA binding"/>
    <property type="evidence" value="ECO:0007669"/>
    <property type="project" value="UniProtKB-KW"/>
</dbReference>
<dbReference type="Proteomes" id="UP000245412">
    <property type="component" value="Unassembled WGS sequence"/>
</dbReference>
<dbReference type="InterPro" id="IPR005119">
    <property type="entry name" value="LysR_subst-bd"/>
</dbReference>
<accession>A0AB73T4F2</accession>
<dbReference type="RefSeq" id="WP_330665360.1">
    <property type="nucleotide sequence ID" value="NZ_JANKBI010000004.1"/>
</dbReference>
<dbReference type="PRINTS" id="PR00039">
    <property type="entry name" value="HTHLYSR"/>
</dbReference>
<evidence type="ECO:0000259" key="5">
    <source>
        <dbReference type="PROSITE" id="PS50931"/>
    </source>
</evidence>
<dbReference type="InterPro" id="IPR050950">
    <property type="entry name" value="HTH-type_LysR_regulators"/>
</dbReference>
<dbReference type="PROSITE" id="PS50931">
    <property type="entry name" value="HTH_LYSR"/>
    <property type="match status" value="1"/>
</dbReference>
<dbReference type="SUPFAM" id="SSF46785">
    <property type="entry name" value="Winged helix' DNA-binding domain"/>
    <property type="match status" value="1"/>
</dbReference>
<evidence type="ECO:0000313" key="7">
    <source>
        <dbReference type="Proteomes" id="UP000245412"/>
    </source>
</evidence>
<evidence type="ECO:0000313" key="6">
    <source>
        <dbReference type="EMBL" id="PWJ75668.1"/>
    </source>
</evidence>
<dbReference type="AlphaFoldDB" id="A0AB73T4F2"/>
<evidence type="ECO:0000256" key="1">
    <source>
        <dbReference type="ARBA" id="ARBA00009437"/>
    </source>
</evidence>
<dbReference type="Pfam" id="PF03466">
    <property type="entry name" value="LysR_substrate"/>
    <property type="match status" value="1"/>
</dbReference>